<organism evidence="12 13">
    <name type="scientific">Trichoplax adhaerens</name>
    <name type="common">Trichoplax reptans</name>
    <dbReference type="NCBI Taxonomy" id="10228"/>
    <lineage>
        <taxon>Eukaryota</taxon>
        <taxon>Metazoa</taxon>
        <taxon>Placozoa</taxon>
        <taxon>Uniplacotomia</taxon>
        <taxon>Trichoplacea</taxon>
        <taxon>Trichoplacidae</taxon>
        <taxon>Trichoplax</taxon>
    </lineage>
</organism>
<dbReference type="InParanoid" id="B3RWG0"/>
<keyword evidence="6" id="KW-0124">Carnitine biosynthesis</keyword>
<dbReference type="OMA" id="YEWLMEM"/>
<dbReference type="GeneID" id="6753790"/>
<name>B3RWG0_TRIAD</name>
<dbReference type="GO" id="GO:0045329">
    <property type="term" value="P:carnitine biosynthetic process"/>
    <property type="evidence" value="ECO:0000318"/>
    <property type="project" value="GO_Central"/>
</dbReference>
<comment type="pathway">
    <text evidence="3">Amine and polyamine biosynthesis; carnitine biosynthesis.</text>
</comment>
<evidence type="ECO:0000256" key="6">
    <source>
        <dbReference type="ARBA" id="ARBA00022873"/>
    </source>
</evidence>
<dbReference type="Gene3D" id="3.30.2020.30">
    <property type="match status" value="1"/>
</dbReference>
<dbReference type="PhylomeDB" id="B3RWG0"/>
<evidence type="ECO:0000256" key="7">
    <source>
        <dbReference type="ARBA" id="ARBA00022964"/>
    </source>
</evidence>
<dbReference type="InterPro" id="IPR003819">
    <property type="entry name" value="TauD/TfdA-like"/>
</dbReference>
<evidence type="ECO:0000256" key="2">
    <source>
        <dbReference type="ARBA" id="ARBA00001961"/>
    </source>
</evidence>
<comment type="cofactor">
    <cofactor evidence="2">
        <name>L-ascorbate</name>
        <dbReference type="ChEBI" id="CHEBI:38290"/>
    </cofactor>
</comment>
<evidence type="ECO:0000313" key="13">
    <source>
        <dbReference type="Proteomes" id="UP000009022"/>
    </source>
</evidence>
<dbReference type="Gene3D" id="3.60.130.10">
    <property type="entry name" value="Clavaminate synthase-like"/>
    <property type="match status" value="1"/>
</dbReference>
<keyword evidence="9" id="KW-0408">Iron</keyword>
<evidence type="ECO:0000256" key="1">
    <source>
        <dbReference type="ARBA" id="ARBA00001954"/>
    </source>
</evidence>
<keyword evidence="5" id="KW-0479">Metal-binding</keyword>
<dbReference type="OrthoDB" id="408743at2759"/>
<evidence type="ECO:0000256" key="9">
    <source>
        <dbReference type="ARBA" id="ARBA00023004"/>
    </source>
</evidence>
<proteinExistence type="inferred from homology"/>
<dbReference type="Pfam" id="PF06155">
    <property type="entry name" value="GBBH-like_N"/>
    <property type="match status" value="1"/>
</dbReference>
<dbReference type="RefSeq" id="XP_002112577.1">
    <property type="nucleotide sequence ID" value="XM_002112541.1"/>
</dbReference>
<protein>
    <recommendedName>
        <fullName evidence="14">Gamma-butyrobetaine dioxygenase</fullName>
    </recommendedName>
</protein>
<dbReference type="PANTHER" id="PTHR10696">
    <property type="entry name" value="GAMMA-BUTYROBETAINE HYDROXYLASE-RELATED"/>
    <property type="match status" value="1"/>
</dbReference>
<dbReference type="STRING" id="10228.B3RWG0"/>
<dbReference type="KEGG" id="tad:TRIADDRAFT_25731"/>
<dbReference type="InterPro" id="IPR038492">
    <property type="entry name" value="GBBH-like_N_sf"/>
</dbReference>
<keyword evidence="13" id="KW-1185">Reference proteome</keyword>
<keyword evidence="8" id="KW-0560">Oxidoreductase</keyword>
<accession>B3RWG0</accession>
<evidence type="ECO:0000256" key="3">
    <source>
        <dbReference type="ARBA" id="ARBA00005022"/>
    </source>
</evidence>
<dbReference type="eggNOG" id="KOG3888">
    <property type="taxonomic scope" value="Eukaryota"/>
</dbReference>
<dbReference type="PANTHER" id="PTHR10696:SF33">
    <property type="entry name" value="GAMMA-BUTYROBETAINE DIOXYGENASE"/>
    <property type="match status" value="1"/>
</dbReference>
<dbReference type="InterPro" id="IPR010376">
    <property type="entry name" value="GBBH-like_N"/>
</dbReference>
<dbReference type="InterPro" id="IPR050411">
    <property type="entry name" value="AlphaKG_dependent_hydroxylases"/>
</dbReference>
<reference evidence="12 13" key="1">
    <citation type="journal article" date="2008" name="Nature">
        <title>The Trichoplax genome and the nature of placozoans.</title>
        <authorList>
            <person name="Srivastava M."/>
            <person name="Begovic E."/>
            <person name="Chapman J."/>
            <person name="Putnam N.H."/>
            <person name="Hellsten U."/>
            <person name="Kawashima T."/>
            <person name="Kuo A."/>
            <person name="Mitros T."/>
            <person name="Salamov A."/>
            <person name="Carpenter M.L."/>
            <person name="Signorovitch A.Y."/>
            <person name="Moreno M.A."/>
            <person name="Kamm K."/>
            <person name="Grimwood J."/>
            <person name="Schmutz J."/>
            <person name="Shapiro H."/>
            <person name="Grigoriev I.V."/>
            <person name="Buss L.W."/>
            <person name="Schierwater B."/>
            <person name="Dellaporta S.L."/>
            <person name="Rokhsar D.S."/>
        </authorList>
    </citation>
    <scope>NUCLEOTIDE SEQUENCE [LARGE SCALE GENOMIC DNA]</scope>
    <source>
        <strain evidence="12 13">Grell-BS-1999</strain>
    </source>
</reference>
<dbReference type="HOGENOM" id="CLU_021859_2_0_1"/>
<dbReference type="Proteomes" id="UP000009022">
    <property type="component" value="Unassembled WGS sequence"/>
</dbReference>
<evidence type="ECO:0008006" key="14">
    <source>
        <dbReference type="Google" id="ProtNLM"/>
    </source>
</evidence>
<evidence type="ECO:0000256" key="8">
    <source>
        <dbReference type="ARBA" id="ARBA00023002"/>
    </source>
</evidence>
<comment type="similarity">
    <text evidence="4">Belongs to the gamma-BBH/TMLD family.</text>
</comment>
<keyword evidence="7" id="KW-0223">Dioxygenase</keyword>
<evidence type="ECO:0000256" key="5">
    <source>
        <dbReference type="ARBA" id="ARBA00022723"/>
    </source>
</evidence>
<dbReference type="Pfam" id="PF02668">
    <property type="entry name" value="TauD"/>
    <property type="match status" value="1"/>
</dbReference>
<dbReference type="UniPathway" id="UPA00118"/>
<dbReference type="EMBL" id="DS985245">
    <property type="protein sequence ID" value="EDV24687.1"/>
    <property type="molecule type" value="Genomic_DNA"/>
</dbReference>
<comment type="cofactor">
    <cofactor evidence="1">
        <name>Fe(2+)</name>
        <dbReference type="ChEBI" id="CHEBI:29033"/>
    </cofactor>
</comment>
<dbReference type="AlphaFoldDB" id="B3RWG0"/>
<evidence type="ECO:0000256" key="4">
    <source>
        <dbReference type="ARBA" id="ARBA00008654"/>
    </source>
</evidence>
<evidence type="ECO:0000259" key="10">
    <source>
        <dbReference type="Pfam" id="PF02668"/>
    </source>
</evidence>
<dbReference type="FunFam" id="3.60.130.10:FF:000001">
    <property type="entry name" value="Trimethyllysine dioxygenase, mitochondrial"/>
    <property type="match status" value="1"/>
</dbReference>
<feature type="domain" description="TauD/TfdA-like" evidence="10">
    <location>
        <begin position="162"/>
        <end position="404"/>
    </location>
</feature>
<evidence type="ECO:0000259" key="11">
    <source>
        <dbReference type="Pfam" id="PF06155"/>
    </source>
</evidence>
<dbReference type="CDD" id="cd00250">
    <property type="entry name" value="CAS_like"/>
    <property type="match status" value="1"/>
</dbReference>
<dbReference type="InterPro" id="IPR042098">
    <property type="entry name" value="TauD-like_sf"/>
</dbReference>
<dbReference type="GO" id="GO:0005739">
    <property type="term" value="C:mitochondrion"/>
    <property type="evidence" value="ECO:0000318"/>
    <property type="project" value="GO_Central"/>
</dbReference>
<sequence>MVSFSVINSLLSRRAVKYSSSIVLRRPYWLSSKLYYSIQVENRVQDKLVSVKWDDGKITDYPHVYLRDNCRCPSCFDPQAQQRIISNPIYHNYANATVRICDKGERLQIDWYEDEKHPYSEFKLDWLRKYRFSTEEDEMVASNIYHRDRQIWGSEMLNKIPRYDFYALLQDKLELYRWLRSLIKIGITILDNVPEKPGQMHKLADRVSFLKLTTYGPTFQVESRSVASNVAFTNAGLAMHTDLAFITYVPGVQMLHCISKAGQGGESRFVDGFRAATQLKEKYPEAFNLLVKYPIRYYDVGKDYITFNQLTQHPIIRLHDNGELKQIVYADHPRSPLMGVPQNKVIDLYDAMSKFLECVYDPSNMIYTLLESGSMMVLDNFRVMHGRASYEVKPGSCRHLEGGYLDWDEVTSRMRVLERELNIDYTSAIV</sequence>
<dbReference type="GO" id="GO:0046872">
    <property type="term" value="F:metal ion binding"/>
    <property type="evidence" value="ECO:0007669"/>
    <property type="project" value="UniProtKB-KW"/>
</dbReference>
<dbReference type="FunFam" id="3.30.2020.30:FF:000002">
    <property type="entry name" value="Putative gamma-butyrobetaine dioxygenase"/>
    <property type="match status" value="1"/>
</dbReference>
<dbReference type="CTD" id="6753790"/>
<evidence type="ECO:0000313" key="12">
    <source>
        <dbReference type="EMBL" id="EDV24687.1"/>
    </source>
</evidence>
<gene>
    <name evidence="12" type="ORF">TRIADDRAFT_25731</name>
</gene>
<dbReference type="FunCoup" id="B3RWG0">
    <property type="interactions" value="68"/>
</dbReference>
<feature type="domain" description="Gamma-butyrobetaine hydroxylase-like N-terminal" evidence="11">
    <location>
        <begin position="42"/>
        <end position="128"/>
    </location>
</feature>
<dbReference type="GO" id="GO:0016706">
    <property type="term" value="F:2-oxoglutarate-dependent dioxygenase activity"/>
    <property type="evidence" value="ECO:0007669"/>
    <property type="project" value="UniProtKB-ARBA"/>
</dbReference>
<dbReference type="SUPFAM" id="SSF51197">
    <property type="entry name" value="Clavaminate synthase-like"/>
    <property type="match status" value="1"/>
</dbReference>